<dbReference type="RefSeq" id="WP_344148684.1">
    <property type="nucleotide sequence ID" value="NZ_BAAAQR010000002.1"/>
</dbReference>
<gene>
    <name evidence="2" type="ORF">GCM10009844_10610</name>
</gene>
<dbReference type="Proteomes" id="UP001501771">
    <property type="component" value="Unassembled WGS sequence"/>
</dbReference>
<comment type="caution">
    <text evidence="2">The sequence shown here is derived from an EMBL/GenBank/DDBJ whole genome shotgun (WGS) entry which is preliminary data.</text>
</comment>
<dbReference type="EMBL" id="BAAAQR010000002">
    <property type="protein sequence ID" value="GAA2140708.1"/>
    <property type="molecule type" value="Genomic_DNA"/>
</dbReference>
<evidence type="ECO:0000313" key="2">
    <source>
        <dbReference type="EMBL" id="GAA2140708.1"/>
    </source>
</evidence>
<accession>A0ABN2ZDM5</accession>
<dbReference type="SUPFAM" id="SSF52540">
    <property type="entry name" value="P-loop containing nucleoside triphosphate hydrolases"/>
    <property type="match status" value="1"/>
</dbReference>
<proteinExistence type="predicted"/>
<feature type="coiled-coil region" evidence="1">
    <location>
        <begin position="229"/>
        <end position="256"/>
    </location>
</feature>
<keyword evidence="1" id="KW-0175">Coiled coil</keyword>
<sequence length="363" mass="40835">MSRVVHLHVGAPKTGTTYVQDRLGLNSRSLARHGVHVPTGSPLVSPALFQFRAALDLLGQDWGGRPGHADGAWDQLVRKIRRTSGTVVVSHEILAPATPDRVARAMADLADSEVHVVYSARDLARQLPAAWQESIKQGRKWSYRRFLDRCERGNSWFSRAFDVPSVLGTWGAGLPPERIHVLTVPHSRVTGGDSLWLRFCRATGIDPAWAPVDSERANRSLGVAETQVVRQLNRRIKRATRREAEYDELIREMLAQDQLVRRSSAPVRLPPERFDWAEAEADRWIEWLRGSGVDVVGDLEELRPQRPAEGEKWRDPDKVGAKKQLRTAIDALAAMTQEAAGRPDPERQLVRRVRAQAQRLRQS</sequence>
<keyword evidence="3" id="KW-1185">Reference proteome</keyword>
<protein>
    <recommendedName>
        <fullName evidence="4">Sulfotransferase family protein</fullName>
    </recommendedName>
</protein>
<evidence type="ECO:0000313" key="3">
    <source>
        <dbReference type="Proteomes" id="UP001501771"/>
    </source>
</evidence>
<organism evidence="2 3">
    <name type="scientific">Nocardioides koreensis</name>
    <dbReference type="NCBI Taxonomy" id="433651"/>
    <lineage>
        <taxon>Bacteria</taxon>
        <taxon>Bacillati</taxon>
        <taxon>Actinomycetota</taxon>
        <taxon>Actinomycetes</taxon>
        <taxon>Propionibacteriales</taxon>
        <taxon>Nocardioidaceae</taxon>
        <taxon>Nocardioides</taxon>
    </lineage>
</organism>
<evidence type="ECO:0000256" key="1">
    <source>
        <dbReference type="SAM" id="Coils"/>
    </source>
</evidence>
<dbReference type="InterPro" id="IPR027417">
    <property type="entry name" value="P-loop_NTPase"/>
</dbReference>
<evidence type="ECO:0008006" key="4">
    <source>
        <dbReference type="Google" id="ProtNLM"/>
    </source>
</evidence>
<name>A0ABN2ZDM5_9ACTN</name>
<reference evidence="2 3" key="1">
    <citation type="journal article" date="2019" name="Int. J. Syst. Evol. Microbiol.">
        <title>The Global Catalogue of Microorganisms (GCM) 10K type strain sequencing project: providing services to taxonomists for standard genome sequencing and annotation.</title>
        <authorList>
            <consortium name="The Broad Institute Genomics Platform"/>
            <consortium name="The Broad Institute Genome Sequencing Center for Infectious Disease"/>
            <person name="Wu L."/>
            <person name="Ma J."/>
        </authorList>
    </citation>
    <scope>NUCLEOTIDE SEQUENCE [LARGE SCALE GENOMIC DNA]</scope>
    <source>
        <strain evidence="2 3">JCM 16022</strain>
    </source>
</reference>